<name>A0A336NDT4_BARGR</name>
<dbReference type="InterPro" id="IPR025267">
    <property type="entry name" value="ORF017-like"/>
</dbReference>
<reference evidence="1 2" key="1">
    <citation type="submission" date="2018-06" db="EMBL/GenBank/DDBJ databases">
        <authorList>
            <consortium name="Pathogen Informatics"/>
            <person name="Doyle S."/>
        </authorList>
    </citation>
    <scope>NUCLEOTIDE SEQUENCE [LARGE SCALE GENOMIC DNA]</scope>
    <source>
        <strain evidence="1 2">NCTC12860</strain>
    </source>
</reference>
<dbReference type="NCBIfam" id="TIGR04387">
    <property type="entry name" value="capsid_maj_N4"/>
    <property type="match status" value="1"/>
</dbReference>
<dbReference type="RefSeq" id="WP_114648044.1">
    <property type="nucleotide sequence ID" value="NZ_UFTD01000002.1"/>
</dbReference>
<gene>
    <name evidence="1" type="ORF">NCTC12860_01642</name>
</gene>
<sequence>MATTHIGINDPHALKTWARILDAEVSKATPIAPLMGQDSNSIIQVKTETQKGKGDCVTFSLRAQLSGRGVSEGETLEGNEEALQFLHDKLYINELYHGTRIANEGTIDNQRTLFNLREEAKNSLSDWYADRLSLMFFVHACGYTANRLNFEGELVDLDPLFWGFNAPLAPSNKRIVRPEAKTKDEDLTEKAKHSFNLKLIDEAVQCAKLANPKIRPVRVNGESVYVLYLHPIQVTQLRTNTETGQWLDIQKAAYTGSRSKNPIFDGSLGMYNGVILRESEHVTHGVKSDGSVEENVRRAVLLGAQSAMLAFGAENQDTRYKLVEELDDYQRVYGVAAKIIIGMKKTRFQMPGRGQNAQDFGTVVVSTCTGEKPS</sequence>
<dbReference type="Proteomes" id="UP000253846">
    <property type="component" value="Unassembled WGS sequence"/>
</dbReference>
<evidence type="ECO:0000313" key="2">
    <source>
        <dbReference type="Proteomes" id="UP000253846"/>
    </source>
</evidence>
<accession>A0A336NDT4</accession>
<dbReference type="AlphaFoldDB" id="A0A336NDT4"/>
<evidence type="ECO:0008006" key="3">
    <source>
        <dbReference type="Google" id="ProtNLM"/>
    </source>
</evidence>
<proteinExistence type="predicted"/>
<organism evidence="1 2">
    <name type="scientific">Bartonella grahamii</name>
    <dbReference type="NCBI Taxonomy" id="33045"/>
    <lineage>
        <taxon>Bacteria</taxon>
        <taxon>Pseudomonadati</taxon>
        <taxon>Pseudomonadota</taxon>
        <taxon>Alphaproteobacteria</taxon>
        <taxon>Hyphomicrobiales</taxon>
        <taxon>Bartonellaceae</taxon>
        <taxon>Bartonella</taxon>
    </lineage>
</organism>
<evidence type="ECO:0000313" key="1">
    <source>
        <dbReference type="EMBL" id="SSZ40493.1"/>
    </source>
</evidence>
<protein>
    <recommendedName>
        <fullName evidence="3">Phage related protein</fullName>
    </recommendedName>
</protein>
<dbReference type="EMBL" id="UFTD01000002">
    <property type="protein sequence ID" value="SSZ40493.1"/>
    <property type="molecule type" value="Genomic_DNA"/>
</dbReference>
<dbReference type="Pfam" id="PF13252">
    <property type="entry name" value="Phage_capsid_3"/>
    <property type="match status" value="1"/>
</dbReference>